<evidence type="ECO:0000313" key="2">
    <source>
        <dbReference type="Proteomes" id="UP000596661"/>
    </source>
</evidence>
<dbReference type="OMA" id="RNWNEID"/>
<dbReference type="Gramene" id="evm.model.05.1691">
    <property type="protein sequence ID" value="cds.evm.model.05.1691"/>
    <property type="gene ID" value="evm.TU.05.1691"/>
</dbReference>
<protein>
    <submittedName>
        <fullName evidence="1">Uncharacterized protein</fullName>
    </submittedName>
</protein>
<proteinExistence type="predicted"/>
<dbReference type="AlphaFoldDB" id="A0A803PMD9"/>
<keyword evidence="2" id="KW-1185">Reference proteome</keyword>
<dbReference type="Proteomes" id="UP000596661">
    <property type="component" value="Chromosome 5"/>
</dbReference>
<evidence type="ECO:0000313" key="1">
    <source>
        <dbReference type="EnsemblPlants" id="cds.evm.model.05.1691"/>
    </source>
</evidence>
<name>A0A803PMD9_CANSA</name>
<organism evidence="1 2">
    <name type="scientific">Cannabis sativa</name>
    <name type="common">Hemp</name>
    <name type="synonym">Marijuana</name>
    <dbReference type="NCBI Taxonomy" id="3483"/>
    <lineage>
        <taxon>Eukaryota</taxon>
        <taxon>Viridiplantae</taxon>
        <taxon>Streptophyta</taxon>
        <taxon>Embryophyta</taxon>
        <taxon>Tracheophyta</taxon>
        <taxon>Spermatophyta</taxon>
        <taxon>Magnoliopsida</taxon>
        <taxon>eudicotyledons</taxon>
        <taxon>Gunneridae</taxon>
        <taxon>Pentapetalae</taxon>
        <taxon>rosids</taxon>
        <taxon>fabids</taxon>
        <taxon>Rosales</taxon>
        <taxon>Cannabaceae</taxon>
        <taxon>Cannabis</taxon>
    </lineage>
</organism>
<accession>A0A803PMD9</accession>
<dbReference type="EMBL" id="UZAU01000542">
    <property type="status" value="NOT_ANNOTATED_CDS"/>
    <property type="molecule type" value="Genomic_DNA"/>
</dbReference>
<sequence length="152" mass="17941">MTTKRKYKSRALRRKEKSKKEVLLKKQVDSLSKYFGNNKVKTSITNAIKDGLDCENNVNEVEDQVVNDKEEESQNVNENVNEKSLDDKNSFPLDIDILRNWNEIDHNMIDFLVERGPQRVNDVTYIKDVFSRSFSSTHYTRDLPNREKQDRK</sequence>
<reference evidence="1" key="1">
    <citation type="submission" date="2018-11" db="EMBL/GenBank/DDBJ databases">
        <authorList>
            <person name="Grassa J C."/>
        </authorList>
    </citation>
    <scope>NUCLEOTIDE SEQUENCE [LARGE SCALE GENOMIC DNA]</scope>
</reference>
<reference evidence="1" key="2">
    <citation type="submission" date="2021-03" db="UniProtKB">
        <authorList>
            <consortium name="EnsemblPlants"/>
        </authorList>
    </citation>
    <scope>IDENTIFICATION</scope>
</reference>
<dbReference type="EnsemblPlants" id="evm.model.05.1691">
    <property type="protein sequence ID" value="cds.evm.model.05.1691"/>
    <property type="gene ID" value="evm.TU.05.1691"/>
</dbReference>